<gene>
    <name evidence="1" type="ORF">A5844_001138</name>
</gene>
<evidence type="ECO:0000313" key="1">
    <source>
        <dbReference type="EMBL" id="OTP11004.1"/>
    </source>
</evidence>
<sequence length="23" mass="2668">IYSLIINVKKITKKCLQGIFFVV</sequence>
<dbReference type="EMBL" id="NGMO01000002">
    <property type="protein sequence ID" value="OTP11004.1"/>
    <property type="molecule type" value="Genomic_DNA"/>
</dbReference>
<dbReference type="AlphaFoldDB" id="A0A242K156"/>
<feature type="non-terminal residue" evidence="1">
    <location>
        <position position="1"/>
    </location>
</feature>
<keyword evidence="2" id="KW-1185">Reference proteome</keyword>
<accession>A0A242K156</accession>
<name>A0A242K156_9ENTE</name>
<reference evidence="1 2" key="1">
    <citation type="submission" date="2017-05" db="EMBL/GenBank/DDBJ databases">
        <title>The Genome Sequence of Enterococcus sp. 10A9_DIV0425.</title>
        <authorList>
            <consortium name="The Broad Institute Genomics Platform"/>
            <consortium name="The Broad Institute Genomic Center for Infectious Diseases"/>
            <person name="Earl A."/>
            <person name="Manson A."/>
            <person name="Schwartman J."/>
            <person name="Gilmore M."/>
            <person name="Abouelleil A."/>
            <person name="Cao P."/>
            <person name="Chapman S."/>
            <person name="Cusick C."/>
            <person name="Shea T."/>
            <person name="Young S."/>
            <person name="Neafsey D."/>
            <person name="Nusbaum C."/>
            <person name="Birren B."/>
        </authorList>
    </citation>
    <scope>NUCLEOTIDE SEQUENCE [LARGE SCALE GENOMIC DNA]</scope>
    <source>
        <strain evidence="1 2">10A9_DIV0425</strain>
    </source>
</reference>
<comment type="caution">
    <text evidence="1">The sequence shown here is derived from an EMBL/GenBank/DDBJ whole genome shotgun (WGS) entry which is preliminary data.</text>
</comment>
<protein>
    <submittedName>
        <fullName evidence="1">Uncharacterized protein</fullName>
    </submittedName>
</protein>
<dbReference type="Proteomes" id="UP000194933">
    <property type="component" value="Unassembled WGS sequence"/>
</dbReference>
<organism evidence="1 2">
    <name type="scientific">Candidatus Enterococcus wittei</name>
    <dbReference type="NCBI Taxonomy" id="1987383"/>
    <lineage>
        <taxon>Bacteria</taxon>
        <taxon>Bacillati</taxon>
        <taxon>Bacillota</taxon>
        <taxon>Bacilli</taxon>
        <taxon>Lactobacillales</taxon>
        <taxon>Enterococcaceae</taxon>
        <taxon>Enterococcus</taxon>
    </lineage>
</organism>
<evidence type="ECO:0000313" key="2">
    <source>
        <dbReference type="Proteomes" id="UP000194933"/>
    </source>
</evidence>
<proteinExistence type="predicted"/>